<accession>A0A017S0I2</accession>
<evidence type="ECO:0000256" key="5">
    <source>
        <dbReference type="ARBA" id="ARBA00023136"/>
    </source>
</evidence>
<sequence>MMKKNEKKRKKGFTLVELIVVIAILGILAAVTVPRFTGYQDKAKSTQTLVNAKQIATAIDSLIAEGKTVDEASIRSLSGVSGGTLTLDNNVGTNGFFTFDEGGYRAVRNTQNSGVTITGKTPTSGL</sequence>
<dbReference type="AlphaFoldDB" id="A0A017S0I2"/>
<dbReference type="InterPro" id="IPR012902">
    <property type="entry name" value="N_methyl_site"/>
</dbReference>
<comment type="caution">
    <text evidence="7">The sequence shown here is derived from an EMBL/GenBank/DDBJ whole genome shotgun (WGS) entry which is preliminary data.</text>
</comment>
<dbReference type="InterPro" id="IPR045584">
    <property type="entry name" value="Pilin-like"/>
</dbReference>
<dbReference type="NCBIfam" id="TIGR02532">
    <property type="entry name" value="IV_pilin_GFxxxE"/>
    <property type="match status" value="1"/>
</dbReference>
<dbReference type="PANTHER" id="PTHR30093:SF44">
    <property type="entry name" value="TYPE II SECRETION SYSTEM CORE PROTEIN G"/>
    <property type="match status" value="1"/>
</dbReference>
<dbReference type="STRING" id="1403537.Q428_01340"/>
<evidence type="ECO:0000313" key="7">
    <source>
        <dbReference type="EMBL" id="EYE89685.1"/>
    </source>
</evidence>
<evidence type="ECO:0000313" key="8">
    <source>
        <dbReference type="Proteomes" id="UP000019681"/>
    </source>
</evidence>
<organism evidence="7 8">
    <name type="scientific">Fervidicella metallireducens AeB</name>
    <dbReference type="NCBI Taxonomy" id="1403537"/>
    <lineage>
        <taxon>Bacteria</taxon>
        <taxon>Bacillati</taxon>
        <taxon>Bacillota</taxon>
        <taxon>Clostridia</taxon>
        <taxon>Eubacteriales</taxon>
        <taxon>Clostridiaceae</taxon>
        <taxon>Fervidicella</taxon>
    </lineage>
</organism>
<keyword evidence="3 6" id="KW-0812">Transmembrane</keyword>
<dbReference type="EMBL" id="AZQP01000002">
    <property type="protein sequence ID" value="EYE89685.1"/>
    <property type="molecule type" value="Genomic_DNA"/>
</dbReference>
<proteinExistence type="predicted"/>
<evidence type="ECO:0000256" key="1">
    <source>
        <dbReference type="ARBA" id="ARBA00004167"/>
    </source>
</evidence>
<protein>
    <submittedName>
        <fullName evidence="7">Type IV pilin PilA</fullName>
    </submittedName>
</protein>
<keyword evidence="2" id="KW-0488">Methylation</keyword>
<evidence type="ECO:0000256" key="6">
    <source>
        <dbReference type="SAM" id="Phobius"/>
    </source>
</evidence>
<reference evidence="7 8" key="1">
    <citation type="journal article" date="2014" name="Genome Announc.">
        <title>Draft Genome Sequence of Fervidicella metallireducens Strain AeBT, an Iron-Reducing Thermoanaerobe from the Great Artesian Basin.</title>
        <authorList>
            <person name="Patel B.K."/>
        </authorList>
    </citation>
    <scope>NUCLEOTIDE SEQUENCE [LARGE SCALE GENOMIC DNA]</scope>
    <source>
        <strain evidence="7 8">AeB</strain>
    </source>
</reference>
<evidence type="ECO:0000256" key="4">
    <source>
        <dbReference type="ARBA" id="ARBA00022989"/>
    </source>
</evidence>
<keyword evidence="8" id="KW-1185">Reference proteome</keyword>
<dbReference type="PROSITE" id="PS00409">
    <property type="entry name" value="PROKAR_NTER_METHYL"/>
    <property type="match status" value="1"/>
</dbReference>
<feature type="transmembrane region" description="Helical" evidence="6">
    <location>
        <begin position="12"/>
        <end position="33"/>
    </location>
</feature>
<dbReference type="GO" id="GO:0016020">
    <property type="term" value="C:membrane"/>
    <property type="evidence" value="ECO:0007669"/>
    <property type="project" value="UniProtKB-SubCell"/>
</dbReference>
<dbReference type="Pfam" id="PF07963">
    <property type="entry name" value="N_methyl"/>
    <property type="match status" value="1"/>
</dbReference>
<evidence type="ECO:0000256" key="3">
    <source>
        <dbReference type="ARBA" id="ARBA00022692"/>
    </source>
</evidence>
<dbReference type="PANTHER" id="PTHR30093">
    <property type="entry name" value="GENERAL SECRETION PATHWAY PROTEIN G"/>
    <property type="match status" value="1"/>
</dbReference>
<dbReference type="Gene3D" id="3.30.700.10">
    <property type="entry name" value="Glycoprotein, Type 4 Pilin"/>
    <property type="match status" value="1"/>
</dbReference>
<keyword evidence="5 6" id="KW-0472">Membrane</keyword>
<evidence type="ECO:0000256" key="2">
    <source>
        <dbReference type="ARBA" id="ARBA00022481"/>
    </source>
</evidence>
<keyword evidence="4 6" id="KW-1133">Transmembrane helix</keyword>
<comment type="subcellular location">
    <subcellularLocation>
        <location evidence="1">Membrane</location>
        <topology evidence="1">Single-pass membrane protein</topology>
    </subcellularLocation>
</comment>
<dbReference type="SUPFAM" id="SSF54523">
    <property type="entry name" value="Pili subunits"/>
    <property type="match status" value="1"/>
</dbReference>
<dbReference type="Proteomes" id="UP000019681">
    <property type="component" value="Unassembled WGS sequence"/>
</dbReference>
<gene>
    <name evidence="7" type="ORF">Q428_01340</name>
</gene>
<name>A0A017S0I2_9CLOT</name>